<sequence length="225" mass="27761">MGKKRIKKRRKKELGHKDWWDRSCTKKKREEKKNGGNTSWTCLTVRRWGRRNGWEIEAKEIRENVGDDLEMKLIDRERDTQRQWKDKKIVEARYNRIYRRISLKRKLPIYLKSKNIEDTSKGNEIRVKIKLKCENFEQVNKYWDCIEHYIKDCEKTSGWFAELGVDKNRVIHQIYEENLNRQKGVVVKKLWKERKRVIKRRRGEAKERVRRQEEMQEKEREERAE</sequence>
<dbReference type="AlphaFoldDB" id="E9JA79"/>
<name>E9JA79_SOLIN</name>
<gene>
    <name evidence="2" type="ORF">SINV_14721</name>
</gene>
<feature type="compositionally biased region" description="Basic and acidic residues" evidence="1">
    <location>
        <begin position="204"/>
        <end position="225"/>
    </location>
</feature>
<evidence type="ECO:0000313" key="2">
    <source>
        <dbReference type="EMBL" id="EFZ10277.1"/>
    </source>
</evidence>
<evidence type="ECO:0000256" key="1">
    <source>
        <dbReference type="SAM" id="MobiDB-lite"/>
    </source>
</evidence>
<accession>E9JA79</accession>
<feature type="non-terminal residue" evidence="2">
    <location>
        <position position="225"/>
    </location>
</feature>
<feature type="region of interest" description="Disordered" evidence="1">
    <location>
        <begin position="201"/>
        <end position="225"/>
    </location>
</feature>
<proteinExistence type="predicted"/>
<dbReference type="EMBL" id="GL769959">
    <property type="protein sequence ID" value="EFZ10277.1"/>
    <property type="molecule type" value="Genomic_DNA"/>
</dbReference>
<reference evidence="2" key="1">
    <citation type="journal article" date="2011" name="Proc. Natl. Acad. Sci. U.S.A.">
        <title>The genome of the fire ant Solenopsis invicta.</title>
        <authorList>
            <person name="Wurm Y."/>
            <person name="Wang J."/>
            <person name="Riba-Grognuz O."/>
            <person name="Corona M."/>
            <person name="Nygaard S."/>
            <person name="Hunt B.G."/>
            <person name="Ingram K.K."/>
            <person name="Falquet L."/>
            <person name="Nipitwattanaphon M."/>
            <person name="Gotzek D."/>
            <person name="Dijkstra M.B."/>
            <person name="Oettler J."/>
            <person name="Comtesse F."/>
            <person name="Shih C.J."/>
            <person name="Wu W.J."/>
            <person name="Yang C.C."/>
            <person name="Thomas J."/>
            <person name="Beaudoing E."/>
            <person name="Pradervand S."/>
            <person name="Flegel V."/>
            <person name="Cook E.D."/>
            <person name="Fabbretti R."/>
            <person name="Stockinger H."/>
            <person name="Long L."/>
            <person name="Farmerie W.G."/>
            <person name="Oakey J."/>
            <person name="Boomsma J.J."/>
            <person name="Pamilo P."/>
            <person name="Yi S.V."/>
            <person name="Heinze J."/>
            <person name="Goodisman M.A."/>
            <person name="Farinelli L."/>
            <person name="Harshman K."/>
            <person name="Hulo N."/>
            <person name="Cerutti L."/>
            <person name="Xenarios I."/>
            <person name="Shoemaker D."/>
            <person name="Keller L."/>
        </authorList>
    </citation>
    <scope>NUCLEOTIDE SEQUENCE [LARGE SCALE GENOMIC DNA]</scope>
</reference>
<protein>
    <submittedName>
        <fullName evidence="2">Uncharacterized protein</fullName>
    </submittedName>
</protein>
<dbReference type="HOGENOM" id="CLU_112740_0_0_1"/>
<organism>
    <name type="scientific">Solenopsis invicta</name>
    <name type="common">Red imported fire ant</name>
    <name type="synonym">Solenopsis wagneri</name>
    <dbReference type="NCBI Taxonomy" id="13686"/>
    <lineage>
        <taxon>Eukaryota</taxon>
        <taxon>Metazoa</taxon>
        <taxon>Ecdysozoa</taxon>
        <taxon>Arthropoda</taxon>
        <taxon>Hexapoda</taxon>
        <taxon>Insecta</taxon>
        <taxon>Pterygota</taxon>
        <taxon>Neoptera</taxon>
        <taxon>Endopterygota</taxon>
        <taxon>Hymenoptera</taxon>
        <taxon>Apocrita</taxon>
        <taxon>Aculeata</taxon>
        <taxon>Formicoidea</taxon>
        <taxon>Formicidae</taxon>
        <taxon>Myrmicinae</taxon>
        <taxon>Solenopsis</taxon>
    </lineage>
</organism>